<dbReference type="InterPro" id="IPR002347">
    <property type="entry name" value="SDR_fam"/>
</dbReference>
<dbReference type="Gene3D" id="3.40.50.720">
    <property type="entry name" value="NAD(P)-binding Rossmann-like Domain"/>
    <property type="match status" value="1"/>
</dbReference>
<evidence type="ECO:0000313" key="4">
    <source>
        <dbReference type="Proteomes" id="UP000010305"/>
    </source>
</evidence>
<organism evidence="3 4">
    <name type="scientific">SAR86 cluster bacterium SAR86A</name>
    <dbReference type="NCBI Taxonomy" id="1123866"/>
    <lineage>
        <taxon>Bacteria</taxon>
        <taxon>Pseudomonadati</taxon>
        <taxon>Pseudomonadota</taxon>
        <taxon>Gammaproteobacteria</taxon>
        <taxon>SAR86 cluster</taxon>
    </lineage>
</organism>
<comment type="similarity">
    <text evidence="1">Belongs to the short-chain dehydrogenases/reductases (SDR) family.</text>
</comment>
<dbReference type="PANTHER" id="PTHR42901:SF1">
    <property type="entry name" value="ALCOHOL DEHYDROGENASE"/>
    <property type="match status" value="1"/>
</dbReference>
<gene>
    <name evidence="3" type="ORF">NT01SARS_0867</name>
</gene>
<dbReference type="PRINTS" id="PR00081">
    <property type="entry name" value="GDHRDH"/>
</dbReference>
<reference evidence="3 4" key="1">
    <citation type="journal article" date="2012" name="ISME J.">
        <title>Genomic insights to SAR86, an abundant and uncultivated marine bacterial lineage.</title>
        <authorList>
            <person name="Dupont C.L."/>
            <person name="Rusch D.B."/>
            <person name="Yooseph S."/>
            <person name="Lombardo M.J."/>
            <person name="Richter R.A."/>
            <person name="Valas R."/>
            <person name="Novotny M."/>
            <person name="Yee-Greenbaum J."/>
            <person name="Selengut J.D."/>
            <person name="Haft D.H."/>
            <person name="Halpern A.L."/>
            <person name="Lasken R.S."/>
            <person name="Nealson K."/>
            <person name="Friedman R."/>
            <person name="Venter J.C."/>
        </authorList>
    </citation>
    <scope>NUCLEOTIDE SEQUENCE [LARGE SCALE GENOMIC DNA]</scope>
</reference>
<dbReference type="InterPro" id="IPR036291">
    <property type="entry name" value="NAD(P)-bd_dom_sf"/>
</dbReference>
<dbReference type="SUPFAM" id="SSF51735">
    <property type="entry name" value="NAD(P)-binding Rossmann-fold domains"/>
    <property type="match status" value="1"/>
</dbReference>
<dbReference type="EMBL" id="JH611157">
    <property type="protein sequence ID" value="EJP71067.1"/>
    <property type="molecule type" value="Genomic_DNA"/>
</dbReference>
<keyword evidence="2" id="KW-0560">Oxidoreductase</keyword>
<protein>
    <submittedName>
        <fullName evidence="3">Short-chain dehydrogenase/reductase SDR</fullName>
    </submittedName>
</protein>
<sequence>MASSNSEKNFLNGKNILVTGASKGIGKYVAKELALLGANIILLAQNEKRLDEIYDDIKENTQSKPLIINCNLEKLDEEKSQEIANVIAKEYNVLDYVIHNAATVEKMTNIENISLKTWEKILKVNLTSSFLLTKYLIPLMDLAEMPRIIFTSSGVAFKGEAFWGAYSVSKSGVKVLSEILNDEMDHKKNFKVFNFNPKATRTDMRANVFPAENPNQLKEVKELMPYYIWMLSENSNDSSEIHIEYGDEL</sequence>
<proteinExistence type="inferred from homology"/>
<dbReference type="STRING" id="1123866.NT01SARS_0867"/>
<dbReference type="Pfam" id="PF00106">
    <property type="entry name" value="adh_short"/>
    <property type="match status" value="1"/>
</dbReference>
<dbReference type="HOGENOM" id="CLU_010194_2_10_6"/>
<dbReference type="AlphaFoldDB" id="J4UXA7"/>
<evidence type="ECO:0000256" key="2">
    <source>
        <dbReference type="ARBA" id="ARBA00023002"/>
    </source>
</evidence>
<evidence type="ECO:0000313" key="3">
    <source>
        <dbReference type="EMBL" id="EJP71067.1"/>
    </source>
</evidence>
<dbReference type="Proteomes" id="UP000010305">
    <property type="component" value="Unassembled WGS sequence"/>
</dbReference>
<name>J4UXA7_9GAMM</name>
<dbReference type="PANTHER" id="PTHR42901">
    <property type="entry name" value="ALCOHOL DEHYDROGENASE"/>
    <property type="match status" value="1"/>
</dbReference>
<evidence type="ECO:0000256" key="1">
    <source>
        <dbReference type="ARBA" id="ARBA00006484"/>
    </source>
</evidence>
<dbReference type="GO" id="GO:0016491">
    <property type="term" value="F:oxidoreductase activity"/>
    <property type="evidence" value="ECO:0007669"/>
    <property type="project" value="UniProtKB-KW"/>
</dbReference>
<accession>J4UXA7</accession>